<dbReference type="GO" id="GO:0046872">
    <property type="term" value="F:metal ion binding"/>
    <property type="evidence" value="ECO:0007669"/>
    <property type="project" value="UniProtKB-UniRule"/>
</dbReference>
<evidence type="ECO:0000256" key="2">
    <source>
        <dbReference type="RuleBase" id="RU341113"/>
    </source>
</evidence>
<dbReference type="InterPro" id="IPR032466">
    <property type="entry name" value="Metal_Hydrolase"/>
</dbReference>
<evidence type="ECO:0000313" key="4">
    <source>
        <dbReference type="Proteomes" id="UP001230504"/>
    </source>
</evidence>
<comment type="cofactor">
    <cofactor evidence="2">
        <name>Zn(2+)</name>
        <dbReference type="ChEBI" id="CHEBI:29105"/>
    </cofactor>
</comment>
<dbReference type="Gene3D" id="3.20.20.140">
    <property type="entry name" value="Metal-dependent hydrolases"/>
    <property type="match status" value="1"/>
</dbReference>
<comment type="catalytic activity">
    <reaction evidence="2">
        <text>an L-aminoacyl-L-amino acid + H2O = 2 an L-alpha-amino acid</text>
        <dbReference type="Rhea" id="RHEA:48940"/>
        <dbReference type="ChEBI" id="CHEBI:15377"/>
        <dbReference type="ChEBI" id="CHEBI:59869"/>
        <dbReference type="ChEBI" id="CHEBI:77460"/>
        <dbReference type="EC" id="3.4.13.19"/>
    </reaction>
</comment>
<keyword evidence="1 2" id="KW-0224">Dipeptidase</keyword>
<dbReference type="CDD" id="cd01301">
    <property type="entry name" value="rDP_like"/>
    <property type="match status" value="1"/>
</dbReference>
<reference evidence="3" key="1">
    <citation type="submission" date="2021-06" db="EMBL/GenBank/DDBJ databases">
        <title>Comparative genomics, transcriptomics and evolutionary studies reveal genomic signatures of adaptation to plant cell wall in hemibiotrophic fungi.</title>
        <authorList>
            <consortium name="DOE Joint Genome Institute"/>
            <person name="Baroncelli R."/>
            <person name="Diaz J.F."/>
            <person name="Benocci T."/>
            <person name="Peng M."/>
            <person name="Battaglia E."/>
            <person name="Haridas S."/>
            <person name="Andreopoulos W."/>
            <person name="Labutti K."/>
            <person name="Pangilinan J."/>
            <person name="Floch G.L."/>
            <person name="Makela M.R."/>
            <person name="Henrissat B."/>
            <person name="Grigoriev I.V."/>
            <person name="Crouch J.A."/>
            <person name="De Vries R.P."/>
            <person name="Sukno S.A."/>
            <person name="Thon M.R."/>
        </authorList>
    </citation>
    <scope>NUCLEOTIDE SEQUENCE</scope>
    <source>
        <strain evidence="3">CBS 125086</strain>
    </source>
</reference>
<keyword evidence="2" id="KW-0479">Metal-binding</keyword>
<keyword evidence="4" id="KW-1185">Reference proteome</keyword>
<sequence>MDAPWLAPWLARIDHASEGAIKDMPIGQTDVRRLREGQVGCQFWSAFVPDPDQGGAGTEPQLETLRATLQQIDLLHALFERHPANFGFVDRADDILPVFRSGRIASLLGIEGLHQIAKSASILRMNIYCESANAEASAGKGLSDEGRAMITEMNRIGMMVDLSHTSPQTQLDVLALSRAPVLFSHSSCFSLCNHRRNVTDEALDKVAENGGIIMICFLPSLVGAGDGSKPTVGHIADHVEHVGRRIGYDHVGIGSDFEGMLEGPEGMEDVSQHPQLVAELIRRGRGEKELAGILGLNLIRVLMRAEETAREMESEDIEILFDEHPEVWTKEQKTILSEAGRMRQAQRSRT</sequence>
<dbReference type="Proteomes" id="UP001230504">
    <property type="component" value="Unassembled WGS sequence"/>
</dbReference>
<proteinExistence type="inferred from homology"/>
<dbReference type="EC" id="3.4.13.19" evidence="2"/>
<dbReference type="InterPro" id="IPR008257">
    <property type="entry name" value="Pept_M19"/>
</dbReference>
<dbReference type="GO" id="GO:0070573">
    <property type="term" value="F:metallodipeptidase activity"/>
    <property type="evidence" value="ECO:0007669"/>
    <property type="project" value="InterPro"/>
</dbReference>
<dbReference type="GO" id="GO:0006508">
    <property type="term" value="P:proteolysis"/>
    <property type="evidence" value="ECO:0007669"/>
    <property type="project" value="UniProtKB-KW"/>
</dbReference>
<dbReference type="Pfam" id="PF01244">
    <property type="entry name" value="Peptidase_M19"/>
    <property type="match status" value="1"/>
</dbReference>
<dbReference type="AlphaFoldDB" id="A0AAD8PKB5"/>
<dbReference type="SUPFAM" id="SSF51556">
    <property type="entry name" value="Metallo-dependent hydrolases"/>
    <property type="match status" value="1"/>
</dbReference>
<dbReference type="GeneID" id="85446869"/>
<keyword evidence="2" id="KW-0862">Zinc</keyword>
<evidence type="ECO:0000256" key="1">
    <source>
        <dbReference type="ARBA" id="ARBA00022997"/>
    </source>
</evidence>
<dbReference type="PANTHER" id="PTHR10443">
    <property type="entry name" value="MICROSOMAL DIPEPTIDASE"/>
    <property type="match status" value="1"/>
</dbReference>
<dbReference type="PANTHER" id="PTHR10443:SF12">
    <property type="entry name" value="DIPEPTIDASE"/>
    <property type="match status" value="1"/>
</dbReference>
<protein>
    <recommendedName>
        <fullName evidence="2">Dipeptidase</fullName>
        <ecNumber evidence="2">3.4.13.19</ecNumber>
    </recommendedName>
</protein>
<organism evidence="3 4">
    <name type="scientific">Colletotrichum navitas</name>
    <dbReference type="NCBI Taxonomy" id="681940"/>
    <lineage>
        <taxon>Eukaryota</taxon>
        <taxon>Fungi</taxon>
        <taxon>Dikarya</taxon>
        <taxon>Ascomycota</taxon>
        <taxon>Pezizomycotina</taxon>
        <taxon>Sordariomycetes</taxon>
        <taxon>Hypocreomycetidae</taxon>
        <taxon>Glomerellales</taxon>
        <taxon>Glomerellaceae</taxon>
        <taxon>Colletotrichum</taxon>
        <taxon>Colletotrichum graminicola species complex</taxon>
    </lineage>
</organism>
<comment type="caution">
    <text evidence="3">The sequence shown here is derived from an EMBL/GenBank/DDBJ whole genome shotgun (WGS) entry which is preliminary data.</text>
</comment>
<keyword evidence="2" id="KW-0645">Protease</keyword>
<dbReference type="EMBL" id="JAHLJV010000138">
    <property type="protein sequence ID" value="KAK1569353.1"/>
    <property type="molecule type" value="Genomic_DNA"/>
</dbReference>
<name>A0AAD8PKB5_9PEZI</name>
<dbReference type="RefSeq" id="XP_060407606.1">
    <property type="nucleotide sequence ID" value="XM_060562629.1"/>
</dbReference>
<keyword evidence="2" id="KW-0482">Metalloprotease</keyword>
<gene>
    <name evidence="3" type="ORF">LY79DRAFT_653992</name>
</gene>
<accession>A0AAD8PKB5</accession>
<keyword evidence="2" id="KW-0378">Hydrolase</keyword>
<evidence type="ECO:0000313" key="3">
    <source>
        <dbReference type="EMBL" id="KAK1569353.1"/>
    </source>
</evidence>
<comment type="similarity">
    <text evidence="2">Belongs to the metallo-dependent hydrolases superfamily. Peptidase M19 family.</text>
</comment>
<dbReference type="PROSITE" id="PS51365">
    <property type="entry name" value="RENAL_DIPEPTIDASE_2"/>
    <property type="match status" value="1"/>
</dbReference>